<dbReference type="RefSeq" id="WP_111490687.1">
    <property type="nucleotide sequence ID" value="NZ_CP031264.1"/>
</dbReference>
<dbReference type="KEGG" id="stri:C7M71_029445"/>
<protein>
    <submittedName>
        <fullName evidence="1">Uncharacterized protein</fullName>
    </submittedName>
</protein>
<dbReference type="Proteomes" id="UP000249340">
    <property type="component" value="Chromosome"/>
</dbReference>
<dbReference type="OrthoDB" id="4237225at2"/>
<gene>
    <name evidence="1" type="ORF">C7M71_029445</name>
</gene>
<reference evidence="2" key="1">
    <citation type="submission" date="2018-07" db="EMBL/GenBank/DDBJ databases">
        <title>Streptacidiphilus bronchialis DSM 106435 chromosome.</title>
        <authorList>
            <person name="Batra D."/>
            <person name="Gulvik C.A."/>
        </authorList>
    </citation>
    <scope>NUCLEOTIDE SEQUENCE [LARGE SCALE GENOMIC DNA]</scope>
    <source>
        <strain evidence="2">DSM 106435</strain>
    </source>
</reference>
<proteinExistence type="predicted"/>
<organism evidence="1 2">
    <name type="scientific">Peterkaempfera bronchialis</name>
    <dbReference type="NCBI Taxonomy" id="2126346"/>
    <lineage>
        <taxon>Bacteria</taxon>
        <taxon>Bacillati</taxon>
        <taxon>Actinomycetota</taxon>
        <taxon>Actinomycetes</taxon>
        <taxon>Kitasatosporales</taxon>
        <taxon>Streptomycetaceae</taxon>
        <taxon>Peterkaempfera</taxon>
    </lineage>
</organism>
<dbReference type="AlphaFoldDB" id="A0A345T4I7"/>
<accession>A0A345T4I7</accession>
<name>A0A345T4I7_9ACTN</name>
<evidence type="ECO:0000313" key="2">
    <source>
        <dbReference type="Proteomes" id="UP000249340"/>
    </source>
</evidence>
<keyword evidence="2" id="KW-1185">Reference proteome</keyword>
<evidence type="ECO:0000313" key="1">
    <source>
        <dbReference type="EMBL" id="AXI80892.1"/>
    </source>
</evidence>
<dbReference type="EMBL" id="CP031264">
    <property type="protein sequence ID" value="AXI80892.1"/>
    <property type="molecule type" value="Genomic_DNA"/>
</dbReference>
<sequence length="142" mass="16017">MDDETAPSRADQLRLYLESLRIRMDPDQFRVLGRMITGPLKLIESGADTVDADIPDEDERFLTREVRDEFLVVMGILATGRMDQQVVDLGSGITTVVSAEVAEDPVRLQELRDWAAARRRQQEETDAVLRGIEQASQDDTVE</sequence>